<organism evidence="1 2">
    <name type="scientific">Erythrobacter insulae</name>
    <dbReference type="NCBI Taxonomy" id="2584124"/>
    <lineage>
        <taxon>Bacteria</taxon>
        <taxon>Pseudomonadati</taxon>
        <taxon>Pseudomonadota</taxon>
        <taxon>Alphaproteobacteria</taxon>
        <taxon>Sphingomonadales</taxon>
        <taxon>Erythrobacteraceae</taxon>
        <taxon>Erythrobacter/Porphyrobacter group</taxon>
        <taxon>Erythrobacter</taxon>
    </lineage>
</organism>
<comment type="caution">
    <text evidence="1">The sequence shown here is derived from an EMBL/GenBank/DDBJ whole genome shotgun (WGS) entry which is preliminary data.</text>
</comment>
<keyword evidence="2" id="KW-1185">Reference proteome</keyword>
<gene>
    <name evidence="1" type="ORF">FGU71_10825</name>
</gene>
<protein>
    <submittedName>
        <fullName evidence="1">Uncharacterized protein</fullName>
    </submittedName>
</protein>
<evidence type="ECO:0000313" key="1">
    <source>
        <dbReference type="EMBL" id="TRD12307.1"/>
    </source>
</evidence>
<dbReference type="Proteomes" id="UP000316343">
    <property type="component" value="Unassembled WGS sequence"/>
</dbReference>
<dbReference type="OrthoDB" id="7433418at2"/>
<sequence length="71" mass="7827">MTTPPKARRAVPPPMAWAPPAPFDFFALTHADQWLAHVQAGRIGNRIPATPEQLEQHAHNERVLLGVRGAD</sequence>
<proteinExistence type="predicted"/>
<accession>A0A547PDV3</accession>
<reference evidence="1 2" key="1">
    <citation type="submission" date="2019-06" db="EMBL/GenBank/DDBJ databases">
        <title>Erythrobacter insulae sp. nov., isolated from a tidal flat.</title>
        <authorList>
            <person name="Yoon J.-H."/>
        </authorList>
    </citation>
    <scope>NUCLEOTIDE SEQUENCE [LARGE SCALE GENOMIC DNA]</scope>
    <source>
        <strain evidence="1 2">JBTF-M21</strain>
    </source>
</reference>
<dbReference type="AlphaFoldDB" id="A0A547PDV3"/>
<name>A0A547PDV3_9SPHN</name>
<dbReference type="RefSeq" id="WP_142788580.1">
    <property type="nucleotide sequence ID" value="NZ_VHJK01000001.1"/>
</dbReference>
<dbReference type="EMBL" id="VHJK01000001">
    <property type="protein sequence ID" value="TRD12307.1"/>
    <property type="molecule type" value="Genomic_DNA"/>
</dbReference>
<evidence type="ECO:0000313" key="2">
    <source>
        <dbReference type="Proteomes" id="UP000316343"/>
    </source>
</evidence>